<dbReference type="Proteomes" id="UP001501638">
    <property type="component" value="Unassembled WGS sequence"/>
</dbReference>
<keyword evidence="3" id="KW-1185">Reference proteome</keyword>
<organism evidence="2 3">
    <name type="scientific">Streptomyces macrosporus</name>
    <dbReference type="NCBI Taxonomy" id="44032"/>
    <lineage>
        <taxon>Bacteria</taxon>
        <taxon>Bacillati</taxon>
        <taxon>Actinomycetota</taxon>
        <taxon>Actinomycetes</taxon>
        <taxon>Kitasatosporales</taxon>
        <taxon>Streptomycetaceae</taxon>
        <taxon>Streptomyces</taxon>
    </lineage>
</organism>
<dbReference type="InterPro" id="IPR036661">
    <property type="entry name" value="Luciferase-like_sf"/>
</dbReference>
<dbReference type="PANTHER" id="PTHR30137">
    <property type="entry name" value="LUCIFERASE-LIKE MONOOXYGENASE"/>
    <property type="match status" value="1"/>
</dbReference>
<evidence type="ECO:0000313" key="3">
    <source>
        <dbReference type="Proteomes" id="UP001501638"/>
    </source>
</evidence>
<proteinExistence type="predicted"/>
<sequence>MKFGLFFFANGSDSTSQYRLLLDAARYADRAGFAAVWTPERHFHDFGAPFPNPAVTGAAVAAVTERVAVRAGSVVLPLHDPLRVAEEWAVVDRISAGRAGLAIASGWNPHDFVLAPDRYADNKSWMRSGIDELRQLWRGRELARTGPGGEVRRIRTHPRPHQAEIPLWITAAGSPQTFAWAGEQGFGVLTHLLGQSWENLEDNLVAYSDALDGAGFGVANERAVVMLHTFVADDRERAVETAKAPLMSYMRSSMSLFGLKDRESDPDAVSPDALEEMLEHAYYEYATTRCLIGSVESCLPILEALSDLGIDEVACLIDFGVEPAQVMDQLVVLNRLREACADL</sequence>
<comment type="caution">
    <text evidence="2">The sequence shown here is derived from an EMBL/GenBank/DDBJ whole genome shotgun (WGS) entry which is preliminary data.</text>
</comment>
<accession>A0ABP5XU83</accession>
<dbReference type="InterPro" id="IPR011251">
    <property type="entry name" value="Luciferase-like_dom"/>
</dbReference>
<dbReference type="Gene3D" id="3.20.20.30">
    <property type="entry name" value="Luciferase-like domain"/>
    <property type="match status" value="1"/>
</dbReference>
<feature type="domain" description="Luciferase-like" evidence="1">
    <location>
        <begin position="1"/>
        <end position="311"/>
    </location>
</feature>
<protein>
    <submittedName>
        <fullName evidence="2">LLM class flavin-dependent oxidoreductase</fullName>
    </submittedName>
</protein>
<dbReference type="Pfam" id="PF00296">
    <property type="entry name" value="Bac_luciferase"/>
    <property type="match status" value="1"/>
</dbReference>
<name>A0ABP5XU83_9ACTN</name>
<evidence type="ECO:0000259" key="1">
    <source>
        <dbReference type="Pfam" id="PF00296"/>
    </source>
</evidence>
<reference evidence="3" key="1">
    <citation type="journal article" date="2019" name="Int. J. Syst. Evol. Microbiol.">
        <title>The Global Catalogue of Microorganisms (GCM) 10K type strain sequencing project: providing services to taxonomists for standard genome sequencing and annotation.</title>
        <authorList>
            <consortium name="The Broad Institute Genomics Platform"/>
            <consortium name="The Broad Institute Genome Sequencing Center for Infectious Disease"/>
            <person name="Wu L."/>
            <person name="Ma J."/>
        </authorList>
    </citation>
    <scope>NUCLEOTIDE SEQUENCE [LARGE SCALE GENOMIC DNA]</scope>
    <source>
        <strain evidence="3">JCM 6305</strain>
    </source>
</reference>
<gene>
    <name evidence="2" type="ORF">GCM10010405_51110</name>
</gene>
<dbReference type="NCBIfam" id="TIGR04020">
    <property type="entry name" value="seco_metab_LLM"/>
    <property type="match status" value="1"/>
</dbReference>
<dbReference type="InterPro" id="IPR050766">
    <property type="entry name" value="Bact_Lucif_Oxidored"/>
</dbReference>
<dbReference type="RefSeq" id="WP_344327686.1">
    <property type="nucleotide sequence ID" value="NZ_BAAASZ010000035.1"/>
</dbReference>
<dbReference type="PANTHER" id="PTHR30137:SF6">
    <property type="entry name" value="LUCIFERASE-LIKE MONOOXYGENASE"/>
    <property type="match status" value="1"/>
</dbReference>
<dbReference type="EMBL" id="BAAASZ010000035">
    <property type="protein sequence ID" value="GAA2460530.1"/>
    <property type="molecule type" value="Genomic_DNA"/>
</dbReference>
<dbReference type="InterPro" id="IPR024011">
    <property type="entry name" value="Biosynth_lucif-like_mOase_dom"/>
</dbReference>
<dbReference type="SUPFAM" id="SSF51679">
    <property type="entry name" value="Bacterial luciferase-like"/>
    <property type="match status" value="1"/>
</dbReference>
<evidence type="ECO:0000313" key="2">
    <source>
        <dbReference type="EMBL" id="GAA2460530.1"/>
    </source>
</evidence>